<dbReference type="InterPro" id="IPR025751">
    <property type="entry name" value="RsbRD_N_dom"/>
</dbReference>
<dbReference type="Pfam" id="PF13556">
    <property type="entry name" value="HTH_30"/>
    <property type="match status" value="1"/>
</dbReference>
<dbReference type="EMBL" id="CP157762">
    <property type="protein sequence ID" value="XBP90921.1"/>
    <property type="molecule type" value="Genomic_DNA"/>
</dbReference>
<dbReference type="InterPro" id="IPR042070">
    <property type="entry name" value="PucR_C-HTH_sf"/>
</dbReference>
<dbReference type="InterPro" id="IPR051448">
    <property type="entry name" value="CdaR-like_regulators"/>
</dbReference>
<sequence length="396" mass="42423">MAGAPLRGRVRSEVLQRQAEIAETVVATIVAQIPAYAALSPGQLDEVRAIASWGTGRVLDLWVAGGELSPEDLRRFRGIGAARALDGRPLPAVLRAYRLAGQEVTSRVERLGGDRLAVADMMDLARLWMACIDALSEAIWEGYASATERVGGDRSHALGDLVDDLLVGRQVTRTGLADRARELGVDIPDRLTMLLLRPADAHTEVTLEALDAYLHAAPGAPAGGVPLRVRDGLGIALLATGGEPDTAGLAQRRWRGCRLANLTVTELPSRFRLGTNLLRYAPARAFRPDRPLLAEADAHVVGLLTRHADADPHRLAALVLAGVQPGGLTHLTEGLDAFLATGSASHAAELLGLHPQTMRYRLRRLRDLTGRDVRDAWDRLVLESALLVAGPLSPGE</sequence>
<reference evidence="4" key="2">
    <citation type="submission" date="2024-06" db="EMBL/GenBank/DDBJ databases">
        <title>Micromonospora mangrovi CCTCC AA 2012012 genome sequences.</title>
        <authorList>
            <person name="Gao J."/>
        </authorList>
    </citation>
    <scope>NUCLEOTIDE SEQUENCE</scope>
    <source>
        <strain evidence="4">CCTCC AA 2012012</strain>
    </source>
</reference>
<organism evidence="4">
    <name type="scientific">Micromonospora sp. CCTCC AA 2012012</name>
    <dbReference type="NCBI Taxonomy" id="3111921"/>
    <lineage>
        <taxon>Bacteria</taxon>
        <taxon>Bacillati</taxon>
        <taxon>Actinomycetota</taxon>
        <taxon>Actinomycetes</taxon>
        <taxon>Micromonosporales</taxon>
        <taxon>Micromonosporaceae</taxon>
        <taxon>Micromonospora</taxon>
    </lineage>
</organism>
<dbReference type="Pfam" id="PF14361">
    <property type="entry name" value="RsbRD_N"/>
    <property type="match status" value="1"/>
</dbReference>
<accession>A0AAU8H5H1</accession>
<feature type="domain" description="PucR C-terminal helix-turn-helix" evidence="1">
    <location>
        <begin position="332"/>
        <end position="387"/>
    </location>
</feature>
<evidence type="ECO:0000259" key="2">
    <source>
        <dbReference type="Pfam" id="PF14361"/>
    </source>
</evidence>
<reference evidence="3" key="1">
    <citation type="submission" date="2024-01" db="EMBL/GenBank/DDBJ databases">
        <title>The genome sequence of Micromonospora mangrovi CCTCC AA 2012012.</title>
        <authorList>
            <person name="Gao J."/>
        </authorList>
    </citation>
    <scope>NUCLEOTIDE SEQUENCE</scope>
    <source>
        <strain evidence="3">CCTCC AA 2012012</strain>
    </source>
</reference>
<gene>
    <name evidence="4" type="ORF">ABUL08_14660</name>
    <name evidence="3" type="ORF">VK199_14600</name>
</gene>
<feature type="domain" description="RsbT co-antagonist protein RsbRD N-terminal" evidence="2">
    <location>
        <begin position="20"/>
        <end position="156"/>
    </location>
</feature>
<dbReference type="RefSeq" id="WP_350930473.1">
    <property type="nucleotide sequence ID" value="NZ_CP157762.1"/>
</dbReference>
<dbReference type="AlphaFoldDB" id="A0AAU8H5H1"/>
<proteinExistence type="predicted"/>
<dbReference type="Gene3D" id="1.10.10.2840">
    <property type="entry name" value="PucR C-terminal helix-turn-helix domain"/>
    <property type="match status" value="1"/>
</dbReference>
<name>A0AAU8H5H1_9ACTN</name>
<dbReference type="PANTHER" id="PTHR33744">
    <property type="entry name" value="CARBOHYDRATE DIACID REGULATOR"/>
    <property type="match status" value="1"/>
</dbReference>
<dbReference type="InterPro" id="IPR025736">
    <property type="entry name" value="PucR_C-HTH_dom"/>
</dbReference>
<protein>
    <submittedName>
        <fullName evidence="4">Helix-turn-helix domain-containing protein</fullName>
    </submittedName>
</protein>
<dbReference type="PANTHER" id="PTHR33744:SF1">
    <property type="entry name" value="DNA-BINDING TRANSCRIPTIONAL ACTIVATOR ADER"/>
    <property type="match status" value="1"/>
</dbReference>
<evidence type="ECO:0000259" key="1">
    <source>
        <dbReference type="Pfam" id="PF13556"/>
    </source>
</evidence>
<dbReference type="EMBL" id="CP159342">
    <property type="protein sequence ID" value="XCH71619.1"/>
    <property type="molecule type" value="Genomic_DNA"/>
</dbReference>
<evidence type="ECO:0000313" key="4">
    <source>
        <dbReference type="EMBL" id="XCH71619.1"/>
    </source>
</evidence>
<evidence type="ECO:0000313" key="3">
    <source>
        <dbReference type="EMBL" id="XBP90921.1"/>
    </source>
</evidence>